<feature type="transmembrane region" description="Helical" evidence="6">
    <location>
        <begin position="135"/>
        <end position="152"/>
    </location>
</feature>
<feature type="transmembrane region" description="Helical" evidence="6">
    <location>
        <begin position="82"/>
        <end position="100"/>
    </location>
</feature>
<keyword evidence="9" id="KW-1185">Reference proteome</keyword>
<protein>
    <recommendedName>
        <fullName evidence="7">RDD domain-containing protein</fullName>
    </recommendedName>
</protein>
<dbReference type="Proteomes" id="UP000014113">
    <property type="component" value="Unassembled WGS sequence"/>
</dbReference>
<evidence type="ECO:0000256" key="3">
    <source>
        <dbReference type="ARBA" id="ARBA00022692"/>
    </source>
</evidence>
<comment type="subcellular location">
    <subcellularLocation>
        <location evidence="1">Cell membrane</location>
        <topology evidence="1">Multi-pass membrane protein</topology>
    </subcellularLocation>
</comment>
<dbReference type="InterPro" id="IPR010432">
    <property type="entry name" value="RDD"/>
</dbReference>
<evidence type="ECO:0000256" key="5">
    <source>
        <dbReference type="ARBA" id="ARBA00023136"/>
    </source>
</evidence>
<dbReference type="InterPro" id="IPR051791">
    <property type="entry name" value="Pra-immunoreactive"/>
</dbReference>
<dbReference type="STRING" id="1121865.OMW_00800"/>
<keyword evidence="2" id="KW-1003">Cell membrane</keyword>
<proteinExistence type="predicted"/>
<evidence type="ECO:0000256" key="4">
    <source>
        <dbReference type="ARBA" id="ARBA00022989"/>
    </source>
</evidence>
<dbReference type="EMBL" id="ASWJ01000003">
    <property type="protein sequence ID" value="EOW87360.1"/>
    <property type="molecule type" value="Genomic_DNA"/>
</dbReference>
<gene>
    <name evidence="8" type="ORF">I568_00404</name>
</gene>
<dbReference type="AlphaFoldDB" id="S1NE99"/>
<evidence type="ECO:0000256" key="6">
    <source>
        <dbReference type="SAM" id="Phobius"/>
    </source>
</evidence>
<dbReference type="RefSeq" id="WP_016182962.1">
    <property type="nucleotide sequence ID" value="NZ_JXKI01000022.1"/>
</dbReference>
<evidence type="ECO:0000313" key="9">
    <source>
        <dbReference type="Proteomes" id="UP000014113"/>
    </source>
</evidence>
<keyword evidence="4 6" id="KW-1133">Transmembrane helix</keyword>
<organism evidence="8 9">
    <name type="scientific">Enterococcus columbae DSM 7374 = ATCC 51263</name>
    <dbReference type="NCBI Taxonomy" id="1121865"/>
    <lineage>
        <taxon>Bacteria</taxon>
        <taxon>Bacillati</taxon>
        <taxon>Bacillota</taxon>
        <taxon>Bacilli</taxon>
        <taxon>Lactobacillales</taxon>
        <taxon>Enterococcaceae</taxon>
        <taxon>Enterococcus</taxon>
    </lineage>
</organism>
<dbReference type="PANTHER" id="PTHR36115:SF9">
    <property type="entry name" value="LMO1584 PROTEIN"/>
    <property type="match status" value="1"/>
</dbReference>
<dbReference type="eggNOG" id="COG1714">
    <property type="taxonomic scope" value="Bacteria"/>
</dbReference>
<evidence type="ECO:0000256" key="1">
    <source>
        <dbReference type="ARBA" id="ARBA00004651"/>
    </source>
</evidence>
<dbReference type="OrthoDB" id="9793824at2"/>
<evidence type="ECO:0000259" key="7">
    <source>
        <dbReference type="Pfam" id="PF06271"/>
    </source>
</evidence>
<dbReference type="Pfam" id="PF06271">
    <property type="entry name" value="RDD"/>
    <property type="match status" value="1"/>
</dbReference>
<comment type="caution">
    <text evidence="8">The sequence shown here is derived from an EMBL/GenBank/DDBJ whole genome shotgun (WGS) entry which is preliminary data.</text>
</comment>
<dbReference type="PANTHER" id="PTHR36115">
    <property type="entry name" value="PROLINE-RICH ANTIGEN HOMOLOG-RELATED"/>
    <property type="match status" value="1"/>
</dbReference>
<feature type="transmembrane region" description="Helical" evidence="6">
    <location>
        <begin position="46"/>
        <end position="70"/>
    </location>
</feature>
<sequence length="191" mass="22205">MMQNPNEQQPTNQPATSLPKFLAQKQQQNTFHQYPQEYFAGFWMRMWAYLVDLIAVGCLKTIIIGWFSWFTTIFDQPVIDKISYLIIYLAYFILMTKWNHGQTIGKMIFGLKVVCFSEDQLSWATVLTREGACRFMLQAFILCYFGYLPAAFSKRKSHIGDFFSNTGVVTLNYLKLTSEKTAQPKEEFVHG</sequence>
<reference evidence="8 9" key="1">
    <citation type="submission" date="2013-03" db="EMBL/GenBank/DDBJ databases">
        <title>The Genome Sequence of Enterococcus columbae ATCC_51263 (PacBio/Illumina hybrid assembly).</title>
        <authorList>
            <consortium name="The Broad Institute Genomics Platform"/>
            <consortium name="The Broad Institute Genome Sequencing Center for Infectious Disease"/>
            <person name="Earl A."/>
            <person name="Russ C."/>
            <person name="Gilmore M."/>
            <person name="Surin D."/>
            <person name="Walker B."/>
            <person name="Young S."/>
            <person name="Zeng Q."/>
            <person name="Gargeya S."/>
            <person name="Fitzgerald M."/>
            <person name="Haas B."/>
            <person name="Abouelleil A."/>
            <person name="Allen A.W."/>
            <person name="Alvarado L."/>
            <person name="Arachchi H.M."/>
            <person name="Berlin A.M."/>
            <person name="Chapman S.B."/>
            <person name="Gainer-Dewar J."/>
            <person name="Goldberg J."/>
            <person name="Griggs A."/>
            <person name="Gujja S."/>
            <person name="Hansen M."/>
            <person name="Howarth C."/>
            <person name="Imamovic A."/>
            <person name="Ireland A."/>
            <person name="Larimer J."/>
            <person name="McCowan C."/>
            <person name="Murphy C."/>
            <person name="Pearson M."/>
            <person name="Poon T.W."/>
            <person name="Priest M."/>
            <person name="Roberts A."/>
            <person name="Saif S."/>
            <person name="Shea T."/>
            <person name="Sisk P."/>
            <person name="Sykes S."/>
            <person name="Wortman J."/>
            <person name="Nusbaum C."/>
            <person name="Birren B."/>
        </authorList>
    </citation>
    <scope>NUCLEOTIDE SEQUENCE [LARGE SCALE GENOMIC DNA]</scope>
    <source>
        <strain evidence="8 9">ATCC 51263</strain>
    </source>
</reference>
<dbReference type="PATRIC" id="fig|1121865.3.peg.789"/>
<keyword evidence="3 6" id="KW-0812">Transmembrane</keyword>
<evidence type="ECO:0000256" key="2">
    <source>
        <dbReference type="ARBA" id="ARBA00022475"/>
    </source>
</evidence>
<accession>S1NE99</accession>
<name>S1NE99_9ENTE</name>
<evidence type="ECO:0000313" key="8">
    <source>
        <dbReference type="EMBL" id="EOW87360.1"/>
    </source>
</evidence>
<keyword evidence="5 6" id="KW-0472">Membrane</keyword>
<dbReference type="GO" id="GO:0005886">
    <property type="term" value="C:plasma membrane"/>
    <property type="evidence" value="ECO:0007669"/>
    <property type="project" value="UniProtKB-SubCell"/>
</dbReference>
<feature type="domain" description="RDD" evidence="7">
    <location>
        <begin position="40"/>
        <end position="165"/>
    </location>
</feature>